<dbReference type="EMBL" id="JBBMFD010000015">
    <property type="protein sequence ID" value="MEQ2440965.1"/>
    <property type="molecule type" value="Genomic_DNA"/>
</dbReference>
<organism evidence="2 3">
    <name type="scientific">Solibaculum intestinale</name>
    <dbReference type="NCBI Taxonomy" id="3133165"/>
    <lineage>
        <taxon>Bacteria</taxon>
        <taxon>Bacillati</taxon>
        <taxon>Bacillota</taxon>
        <taxon>Clostridia</taxon>
        <taxon>Eubacteriales</taxon>
        <taxon>Oscillospiraceae</taxon>
        <taxon>Solibaculum</taxon>
    </lineage>
</organism>
<dbReference type="RefSeq" id="WP_349219788.1">
    <property type="nucleotide sequence ID" value="NZ_JBBMFD010000015.1"/>
</dbReference>
<dbReference type="SUPFAM" id="SSF143243">
    <property type="entry name" value="Nqo5-like"/>
    <property type="match status" value="1"/>
</dbReference>
<dbReference type="InterPro" id="IPR001268">
    <property type="entry name" value="NADH_UbQ_OxRdtase_30kDa_su"/>
</dbReference>
<evidence type="ECO:0000259" key="1">
    <source>
        <dbReference type="Pfam" id="PF00329"/>
    </source>
</evidence>
<dbReference type="Pfam" id="PF00329">
    <property type="entry name" value="Complex1_30kDa"/>
    <property type="match status" value="1"/>
</dbReference>
<evidence type="ECO:0000313" key="2">
    <source>
        <dbReference type="EMBL" id="MEQ2440965.1"/>
    </source>
</evidence>
<gene>
    <name evidence="2" type="ORF">WMO26_09020</name>
</gene>
<protein>
    <submittedName>
        <fullName evidence="2">NADH-quinone oxidoreductase subunit C</fullName>
        <ecNumber evidence="2">1.6.5.9</ecNumber>
    </submittedName>
</protein>
<dbReference type="Gene3D" id="3.30.460.80">
    <property type="entry name" value="NADH:ubiquinone oxidoreductase, 30kDa subunit"/>
    <property type="match status" value="1"/>
</dbReference>
<dbReference type="GO" id="GO:0050136">
    <property type="term" value="F:NADH dehydrogenase (quinone) (non-electrogenic) activity"/>
    <property type="evidence" value="ECO:0007669"/>
    <property type="project" value="UniProtKB-EC"/>
</dbReference>
<name>A0ABV1E0X7_9FIRM</name>
<accession>A0ABV1E0X7</accession>
<evidence type="ECO:0000313" key="3">
    <source>
        <dbReference type="Proteomes" id="UP001489509"/>
    </source>
</evidence>
<reference evidence="2 3" key="1">
    <citation type="submission" date="2024-03" db="EMBL/GenBank/DDBJ databases">
        <title>Human intestinal bacterial collection.</title>
        <authorList>
            <person name="Pauvert C."/>
            <person name="Hitch T.C.A."/>
            <person name="Clavel T."/>
        </authorList>
    </citation>
    <scope>NUCLEOTIDE SEQUENCE [LARGE SCALE GENOMIC DNA]</scope>
    <source>
        <strain evidence="2 3">CLA-JM-H44</strain>
    </source>
</reference>
<dbReference type="Proteomes" id="UP001489509">
    <property type="component" value="Unassembled WGS sequence"/>
</dbReference>
<dbReference type="InterPro" id="IPR037232">
    <property type="entry name" value="NADH_quin_OxRdtase_su_C/D-like"/>
</dbReference>
<sequence length="111" mass="12645">MIDGEILTIGPGDLVPHVLQIKHDGYRLIQICATTTKEGYELTYSFGRGYEMAHLRLIVGPHAQIMSISNIYEPAFLYENEITDLFGVPIQLISPDYKGKLYRIEQQTPFQ</sequence>
<comment type="caution">
    <text evidence="2">The sequence shown here is derived from an EMBL/GenBank/DDBJ whole genome shotgun (WGS) entry which is preliminary data.</text>
</comment>
<keyword evidence="3" id="KW-1185">Reference proteome</keyword>
<feature type="domain" description="NADH:ubiquinone oxidoreductase 30kDa subunit" evidence="1">
    <location>
        <begin position="12"/>
        <end position="89"/>
    </location>
</feature>
<dbReference type="EC" id="1.6.5.9" evidence="2"/>
<keyword evidence="2" id="KW-0560">Oxidoreductase</keyword>
<proteinExistence type="predicted"/>